<evidence type="ECO:0000313" key="8">
    <source>
        <dbReference type="Proteomes" id="UP000193560"/>
    </source>
</evidence>
<keyword evidence="4 6" id="KW-0472">Membrane</keyword>
<dbReference type="InterPro" id="IPR008521">
    <property type="entry name" value="Mg_trans_NIPA"/>
</dbReference>
<gene>
    <name evidence="7" type="ORF">BCR42DRAFT_401880</name>
</gene>
<evidence type="ECO:0000313" key="7">
    <source>
        <dbReference type="EMBL" id="ORZ23936.1"/>
    </source>
</evidence>
<comment type="caution">
    <text evidence="7">The sequence shown here is derived from an EMBL/GenBank/DDBJ whole genome shotgun (WGS) entry which is preliminary data.</text>
</comment>
<feature type="transmembrane region" description="Helical" evidence="6">
    <location>
        <begin position="187"/>
        <end position="207"/>
    </location>
</feature>
<feature type="transmembrane region" description="Helical" evidence="6">
    <location>
        <begin position="47"/>
        <end position="67"/>
    </location>
</feature>
<feature type="compositionally biased region" description="Basic residues" evidence="5">
    <location>
        <begin position="437"/>
        <end position="448"/>
    </location>
</feature>
<feature type="transmembrane region" description="Helical" evidence="6">
    <location>
        <begin position="148"/>
        <end position="167"/>
    </location>
</feature>
<comment type="subcellular location">
    <subcellularLocation>
        <location evidence="1">Membrane</location>
        <topology evidence="1">Multi-pass membrane protein</topology>
    </subcellularLocation>
</comment>
<protein>
    <recommendedName>
        <fullName evidence="9">Magnesium transporter NIPA-domain-containing protein</fullName>
    </recommendedName>
</protein>
<dbReference type="SUPFAM" id="SSF103481">
    <property type="entry name" value="Multidrug resistance efflux transporter EmrE"/>
    <property type="match status" value="1"/>
</dbReference>
<sequence>MSFSPVLSFDHGLFSNTINNSTSSISSTSGIYTISAGDDQTGYGKEFWIGIGVSFCTNLIQSFAMAFQRKSHILNDQVYPVELRKPSVKRPMWVAGFATYLAANIIGSVFSIGYLPIVILAPIGAMGLVFNAIAARIVLGDPFSKRSIIGTLLIVVGALLVGLFGVIPEPDHDIDDLIRLYKRPAFIAYFSVLETFIVTTVLLSHYAEAIFNRIEKSGFQESGKWLGQWINPADFKMCIGISFGVIAGNISSQSMLFAKSGIELIILTVVFKMNQLQYALTWILLIMMVVTAILQLYYLNKGLRLCDTVILIPLSSCAFNVSCLFNGLVYYNQWNRLFWWQLLLVMLGVTITISGVLLLSWRATSWGHHGAQVQEETVVQQEFQDQQPTPTSYYAAIPQLDDNDNSIDSNDEEQGGSSHTTTKTAPTTMTPTEKTHLLSKKTHHPSGR</sequence>
<dbReference type="STRING" id="90262.A0A1X2IX90"/>
<feature type="compositionally biased region" description="Acidic residues" evidence="5">
    <location>
        <begin position="402"/>
        <end position="414"/>
    </location>
</feature>
<organism evidence="7 8">
    <name type="scientific">Absidia repens</name>
    <dbReference type="NCBI Taxonomy" id="90262"/>
    <lineage>
        <taxon>Eukaryota</taxon>
        <taxon>Fungi</taxon>
        <taxon>Fungi incertae sedis</taxon>
        <taxon>Mucoromycota</taxon>
        <taxon>Mucoromycotina</taxon>
        <taxon>Mucoromycetes</taxon>
        <taxon>Mucorales</taxon>
        <taxon>Cunninghamellaceae</taxon>
        <taxon>Absidia</taxon>
    </lineage>
</organism>
<proteinExistence type="predicted"/>
<feature type="compositionally biased region" description="Low complexity" evidence="5">
    <location>
        <begin position="420"/>
        <end position="432"/>
    </location>
</feature>
<evidence type="ECO:0000256" key="2">
    <source>
        <dbReference type="ARBA" id="ARBA00022692"/>
    </source>
</evidence>
<feature type="transmembrane region" description="Helical" evidence="6">
    <location>
        <begin position="119"/>
        <end position="139"/>
    </location>
</feature>
<evidence type="ECO:0000256" key="4">
    <source>
        <dbReference type="ARBA" id="ARBA00023136"/>
    </source>
</evidence>
<keyword evidence="3 6" id="KW-1133">Transmembrane helix</keyword>
<evidence type="ECO:0000256" key="5">
    <source>
        <dbReference type="SAM" id="MobiDB-lite"/>
    </source>
</evidence>
<evidence type="ECO:0000256" key="3">
    <source>
        <dbReference type="ARBA" id="ARBA00022989"/>
    </source>
</evidence>
<evidence type="ECO:0000256" key="6">
    <source>
        <dbReference type="SAM" id="Phobius"/>
    </source>
</evidence>
<feature type="transmembrane region" description="Helical" evidence="6">
    <location>
        <begin position="337"/>
        <end position="359"/>
    </location>
</feature>
<dbReference type="InterPro" id="IPR037185">
    <property type="entry name" value="EmrE-like"/>
</dbReference>
<dbReference type="EMBL" id="MCGE01000002">
    <property type="protein sequence ID" value="ORZ23936.1"/>
    <property type="molecule type" value="Genomic_DNA"/>
</dbReference>
<feature type="region of interest" description="Disordered" evidence="5">
    <location>
        <begin position="402"/>
        <end position="448"/>
    </location>
</feature>
<dbReference type="PANTHER" id="PTHR12570">
    <property type="match status" value="1"/>
</dbReference>
<feature type="transmembrane region" description="Helical" evidence="6">
    <location>
        <begin position="92"/>
        <end position="113"/>
    </location>
</feature>
<reference evidence="7 8" key="1">
    <citation type="submission" date="2016-07" db="EMBL/GenBank/DDBJ databases">
        <title>Pervasive Adenine N6-methylation of Active Genes in Fungi.</title>
        <authorList>
            <consortium name="DOE Joint Genome Institute"/>
            <person name="Mondo S.J."/>
            <person name="Dannebaum R.O."/>
            <person name="Kuo R.C."/>
            <person name="Labutti K."/>
            <person name="Haridas S."/>
            <person name="Kuo A."/>
            <person name="Salamov A."/>
            <person name="Ahrendt S.R."/>
            <person name="Lipzen A."/>
            <person name="Sullivan W."/>
            <person name="Andreopoulos W.B."/>
            <person name="Clum A."/>
            <person name="Lindquist E."/>
            <person name="Daum C."/>
            <person name="Ramamoorthy G.K."/>
            <person name="Gryganskyi A."/>
            <person name="Culley D."/>
            <person name="Magnuson J.K."/>
            <person name="James T.Y."/>
            <person name="O'Malley M.A."/>
            <person name="Stajich J.E."/>
            <person name="Spatafora J.W."/>
            <person name="Visel A."/>
            <person name="Grigoriev I.V."/>
        </authorList>
    </citation>
    <scope>NUCLEOTIDE SEQUENCE [LARGE SCALE GENOMIC DNA]</scope>
    <source>
        <strain evidence="7 8">NRRL 1336</strain>
    </source>
</reference>
<keyword evidence="2 6" id="KW-0812">Transmembrane</keyword>
<dbReference type="OrthoDB" id="2504919at2759"/>
<evidence type="ECO:0000256" key="1">
    <source>
        <dbReference type="ARBA" id="ARBA00004141"/>
    </source>
</evidence>
<dbReference type="GO" id="GO:0016020">
    <property type="term" value="C:membrane"/>
    <property type="evidence" value="ECO:0007669"/>
    <property type="project" value="UniProtKB-SubCell"/>
</dbReference>
<feature type="transmembrane region" description="Helical" evidence="6">
    <location>
        <begin position="279"/>
        <end position="298"/>
    </location>
</feature>
<dbReference type="AlphaFoldDB" id="A0A1X2IX90"/>
<dbReference type="Gene3D" id="1.10.3730.20">
    <property type="match status" value="1"/>
</dbReference>
<dbReference type="Pfam" id="PF05653">
    <property type="entry name" value="Mg_trans_NIPA"/>
    <property type="match status" value="2"/>
</dbReference>
<keyword evidence="8" id="KW-1185">Reference proteome</keyword>
<dbReference type="PANTHER" id="PTHR12570:SF86">
    <property type="entry name" value="ADR321CP"/>
    <property type="match status" value="1"/>
</dbReference>
<evidence type="ECO:0008006" key="9">
    <source>
        <dbReference type="Google" id="ProtNLM"/>
    </source>
</evidence>
<dbReference type="Proteomes" id="UP000193560">
    <property type="component" value="Unassembled WGS sequence"/>
</dbReference>
<name>A0A1X2IX90_9FUNG</name>
<dbReference type="GO" id="GO:0015095">
    <property type="term" value="F:magnesium ion transmembrane transporter activity"/>
    <property type="evidence" value="ECO:0007669"/>
    <property type="project" value="InterPro"/>
</dbReference>
<accession>A0A1X2IX90</accession>
<feature type="transmembrane region" description="Helical" evidence="6">
    <location>
        <begin position="310"/>
        <end position="331"/>
    </location>
</feature>